<dbReference type="InterPro" id="IPR036852">
    <property type="entry name" value="Peptidase_S8/S53_dom_sf"/>
</dbReference>
<dbReference type="GO" id="GO:0004252">
    <property type="term" value="F:serine-type endopeptidase activity"/>
    <property type="evidence" value="ECO:0007669"/>
    <property type="project" value="InterPro"/>
</dbReference>
<dbReference type="CDD" id="cd11377">
    <property type="entry name" value="Pro-peptidase_S53"/>
    <property type="match status" value="1"/>
</dbReference>
<accession>A0AAD6ZCQ2</accession>
<dbReference type="GO" id="GO:0006508">
    <property type="term" value="P:proteolysis"/>
    <property type="evidence" value="ECO:0007669"/>
    <property type="project" value="UniProtKB-KW"/>
</dbReference>
<dbReference type="PANTHER" id="PTHR14218:SF15">
    <property type="entry name" value="TRIPEPTIDYL-PEPTIDASE 1"/>
    <property type="match status" value="1"/>
</dbReference>
<evidence type="ECO:0000313" key="3">
    <source>
        <dbReference type="Proteomes" id="UP001218218"/>
    </source>
</evidence>
<dbReference type="PANTHER" id="PTHR14218">
    <property type="entry name" value="PROTEASE S8 TRIPEPTIDYL PEPTIDASE I CLN2"/>
    <property type="match status" value="1"/>
</dbReference>
<gene>
    <name evidence="2" type="ORF">DFH08DRAFT_917734</name>
</gene>
<proteinExistence type="predicted"/>
<feature type="domain" description="Peptidase S53 activation" evidence="1">
    <location>
        <begin position="11"/>
        <end position="151"/>
    </location>
</feature>
<reference evidence="2" key="1">
    <citation type="submission" date="2023-03" db="EMBL/GenBank/DDBJ databases">
        <title>Massive genome expansion in bonnet fungi (Mycena s.s.) driven by repeated elements and novel gene families across ecological guilds.</title>
        <authorList>
            <consortium name="Lawrence Berkeley National Laboratory"/>
            <person name="Harder C.B."/>
            <person name="Miyauchi S."/>
            <person name="Viragh M."/>
            <person name="Kuo A."/>
            <person name="Thoen E."/>
            <person name="Andreopoulos B."/>
            <person name="Lu D."/>
            <person name="Skrede I."/>
            <person name="Drula E."/>
            <person name="Henrissat B."/>
            <person name="Morin E."/>
            <person name="Kohler A."/>
            <person name="Barry K."/>
            <person name="LaButti K."/>
            <person name="Morin E."/>
            <person name="Salamov A."/>
            <person name="Lipzen A."/>
            <person name="Mereny Z."/>
            <person name="Hegedus B."/>
            <person name="Baldrian P."/>
            <person name="Stursova M."/>
            <person name="Weitz H."/>
            <person name="Taylor A."/>
            <person name="Grigoriev I.V."/>
            <person name="Nagy L.G."/>
            <person name="Martin F."/>
            <person name="Kauserud H."/>
        </authorList>
    </citation>
    <scope>NUCLEOTIDE SEQUENCE</scope>
    <source>
        <strain evidence="2">CBHHK002</strain>
    </source>
</reference>
<name>A0AAD6ZCQ2_9AGAR</name>
<dbReference type="InterPro" id="IPR015366">
    <property type="entry name" value="S53_propep"/>
</dbReference>
<dbReference type="GO" id="GO:0008240">
    <property type="term" value="F:tripeptidyl-peptidase activity"/>
    <property type="evidence" value="ECO:0007669"/>
    <property type="project" value="TreeGrafter"/>
</dbReference>
<dbReference type="Proteomes" id="UP001218218">
    <property type="component" value="Unassembled WGS sequence"/>
</dbReference>
<dbReference type="SUPFAM" id="SSF52743">
    <property type="entry name" value="Subtilisin-like"/>
    <property type="match status" value="1"/>
</dbReference>
<sequence>MVVMGKRDGPPAGFSRIGAAPADQVLSLHFALVQCDIGGLQHAVYEVSTPGKPRYGRYLTQDEVSFNEFVAPSADTISLVNDWLASNKLIAVPVSPAGDWISVNITVSQANSLLGAEFSTFQNDGTNQTVVRTLTYSIPTVALSPACLQELYGIPSAPAKKVGDQFWVSGFDNGFANKRELQDTPDTQYAIGLTNGIPVTFISTGTLPNDPLTEMLDRANYLLSLKHPPHTVLNTQTPGLEIRLAIHVNERAHRSVCNAYAQLAARGVSYIVQTNLWGAGSALLPGCQPFDASFPATCPLGVYRCQQVLPLWVQPSSILTRQRSASTFSGGGVSNLFKRPRYQGTAVQGYLRATNNTHNTVFNISGRASSAAVFASVTALLNNEKMAAGKLGLGFLDPLIYSNPAAFDDITSAKFALWC</sequence>
<dbReference type="SMART" id="SM00944">
    <property type="entry name" value="Pro-kuma_activ"/>
    <property type="match status" value="1"/>
</dbReference>
<evidence type="ECO:0000313" key="2">
    <source>
        <dbReference type="EMBL" id="KAJ7315229.1"/>
    </source>
</evidence>
<evidence type="ECO:0000259" key="1">
    <source>
        <dbReference type="SMART" id="SM00944"/>
    </source>
</evidence>
<dbReference type="Gene3D" id="3.40.50.200">
    <property type="entry name" value="Peptidase S8/S53 domain"/>
    <property type="match status" value="1"/>
</dbReference>
<keyword evidence="2" id="KW-0645">Protease</keyword>
<dbReference type="Pfam" id="PF09286">
    <property type="entry name" value="Pro-kuma_activ"/>
    <property type="match status" value="1"/>
</dbReference>
<organism evidence="2 3">
    <name type="scientific">Mycena albidolilacea</name>
    <dbReference type="NCBI Taxonomy" id="1033008"/>
    <lineage>
        <taxon>Eukaryota</taxon>
        <taxon>Fungi</taxon>
        <taxon>Dikarya</taxon>
        <taxon>Basidiomycota</taxon>
        <taxon>Agaricomycotina</taxon>
        <taxon>Agaricomycetes</taxon>
        <taxon>Agaricomycetidae</taxon>
        <taxon>Agaricales</taxon>
        <taxon>Marasmiineae</taxon>
        <taxon>Mycenaceae</taxon>
        <taxon>Mycena</taxon>
    </lineage>
</organism>
<keyword evidence="2" id="KW-0378">Hydrolase</keyword>
<dbReference type="EMBL" id="JARIHO010000063">
    <property type="protein sequence ID" value="KAJ7315229.1"/>
    <property type="molecule type" value="Genomic_DNA"/>
</dbReference>
<protein>
    <submittedName>
        <fullName evidence="2">Family S53 protease</fullName>
    </submittedName>
</protein>
<keyword evidence="3" id="KW-1185">Reference proteome</keyword>
<comment type="caution">
    <text evidence="2">The sequence shown here is derived from an EMBL/GenBank/DDBJ whole genome shotgun (WGS) entry which is preliminary data.</text>
</comment>
<dbReference type="SUPFAM" id="SSF54897">
    <property type="entry name" value="Protease propeptides/inhibitors"/>
    <property type="match status" value="1"/>
</dbReference>
<dbReference type="InterPro" id="IPR050819">
    <property type="entry name" value="Tripeptidyl-peptidase_I"/>
</dbReference>
<dbReference type="AlphaFoldDB" id="A0AAD6ZCQ2"/>